<keyword evidence="2" id="KW-1185">Reference proteome</keyword>
<dbReference type="AlphaFoldDB" id="A0A6P5EBP7"/>
<accession>A0A6P5EBP7</accession>
<dbReference type="OrthoDB" id="671689at2759"/>
<dbReference type="Proteomes" id="UP000515123">
    <property type="component" value="Unplaced"/>
</dbReference>
<protein>
    <submittedName>
        <fullName evidence="3">Uncharacterized protein LOC109704200</fullName>
    </submittedName>
</protein>
<evidence type="ECO:0000313" key="2">
    <source>
        <dbReference type="Proteomes" id="UP000515123"/>
    </source>
</evidence>
<dbReference type="RefSeq" id="XP_020080557.1">
    <property type="nucleotide sequence ID" value="XM_020224968.1"/>
</dbReference>
<reference evidence="3" key="2">
    <citation type="submission" date="2025-08" db="UniProtKB">
        <authorList>
            <consortium name="RefSeq"/>
        </authorList>
    </citation>
    <scope>IDENTIFICATION</scope>
    <source>
        <tissue evidence="3">Leaf</tissue>
    </source>
</reference>
<sequence>MRMQHEISRNEGGKEVTLMSLEKPHRPVARGILFSRDPSTIVGGEKLGQQYWEVYIEVVIMRNKSLIRSLHNLKTIGDAARKSIAWPSYLVKEDGK</sequence>
<dbReference type="InterPro" id="IPR004264">
    <property type="entry name" value="Transposase_23"/>
</dbReference>
<dbReference type="GeneID" id="109704200"/>
<gene>
    <name evidence="3" type="primary">LOC109704200</name>
</gene>
<evidence type="ECO:0000313" key="3">
    <source>
        <dbReference type="RefSeq" id="XP_020080557.1"/>
    </source>
</evidence>
<feature type="domain" description="Transposase Tnp1/En/Spm-like" evidence="1">
    <location>
        <begin position="15"/>
        <end position="79"/>
    </location>
</feature>
<organism evidence="2 3">
    <name type="scientific">Ananas comosus</name>
    <name type="common">Pineapple</name>
    <name type="synonym">Ananas ananas</name>
    <dbReference type="NCBI Taxonomy" id="4615"/>
    <lineage>
        <taxon>Eukaryota</taxon>
        <taxon>Viridiplantae</taxon>
        <taxon>Streptophyta</taxon>
        <taxon>Embryophyta</taxon>
        <taxon>Tracheophyta</taxon>
        <taxon>Spermatophyta</taxon>
        <taxon>Magnoliopsida</taxon>
        <taxon>Liliopsida</taxon>
        <taxon>Poales</taxon>
        <taxon>Bromeliaceae</taxon>
        <taxon>Bromelioideae</taxon>
        <taxon>Ananas</taxon>
    </lineage>
</organism>
<proteinExistence type="predicted"/>
<dbReference type="Pfam" id="PF03017">
    <property type="entry name" value="Transposase_23"/>
    <property type="match status" value="1"/>
</dbReference>
<name>A0A6P5EBP7_ANACO</name>
<reference evidence="2" key="1">
    <citation type="journal article" date="2015" name="Nat. Genet.">
        <title>The pineapple genome and the evolution of CAM photosynthesis.</title>
        <authorList>
            <person name="Ming R."/>
            <person name="VanBuren R."/>
            <person name="Wai C.M."/>
            <person name="Tang H."/>
            <person name="Schatz M.C."/>
            <person name="Bowers J.E."/>
            <person name="Lyons E."/>
            <person name="Wang M.L."/>
            <person name="Chen J."/>
            <person name="Biggers E."/>
            <person name="Zhang J."/>
            <person name="Huang L."/>
            <person name="Zhang L."/>
            <person name="Miao W."/>
            <person name="Zhang J."/>
            <person name="Ye Z."/>
            <person name="Miao C."/>
            <person name="Lin Z."/>
            <person name="Wang H."/>
            <person name="Zhou H."/>
            <person name="Yim W.C."/>
            <person name="Priest H.D."/>
            <person name="Zheng C."/>
            <person name="Woodhouse M."/>
            <person name="Edger P.P."/>
            <person name="Guyot R."/>
            <person name="Guo H.B."/>
            <person name="Guo H."/>
            <person name="Zheng G."/>
            <person name="Singh R."/>
            <person name="Sharma A."/>
            <person name="Min X."/>
            <person name="Zheng Y."/>
            <person name="Lee H."/>
            <person name="Gurtowski J."/>
            <person name="Sedlazeck F.J."/>
            <person name="Harkess A."/>
            <person name="McKain M.R."/>
            <person name="Liao Z."/>
            <person name="Fang J."/>
            <person name="Liu J."/>
            <person name="Zhang X."/>
            <person name="Zhang Q."/>
            <person name="Hu W."/>
            <person name="Qin Y."/>
            <person name="Wang K."/>
            <person name="Chen L.Y."/>
            <person name="Shirley N."/>
            <person name="Lin Y.R."/>
            <person name="Liu L.Y."/>
            <person name="Hernandez A.G."/>
            <person name="Wright C.L."/>
            <person name="Bulone V."/>
            <person name="Tuskan G.A."/>
            <person name="Heath K."/>
            <person name="Zee F."/>
            <person name="Moore P.H."/>
            <person name="Sunkar R."/>
            <person name="Leebens-Mack J.H."/>
            <person name="Mockler T."/>
            <person name="Bennetzen J.L."/>
            <person name="Freeling M."/>
            <person name="Sankoff D."/>
            <person name="Paterson A.H."/>
            <person name="Zhu X."/>
            <person name="Yang X."/>
            <person name="Smith J.A."/>
            <person name="Cushman J.C."/>
            <person name="Paull R.E."/>
            <person name="Yu Q."/>
        </authorList>
    </citation>
    <scope>NUCLEOTIDE SEQUENCE [LARGE SCALE GENOMIC DNA]</scope>
    <source>
        <strain evidence="2">cv. F153</strain>
    </source>
</reference>
<evidence type="ECO:0000259" key="1">
    <source>
        <dbReference type="Pfam" id="PF03017"/>
    </source>
</evidence>